<feature type="coiled-coil region" evidence="1">
    <location>
        <begin position="58"/>
        <end position="85"/>
    </location>
</feature>
<evidence type="ECO:0000256" key="1">
    <source>
        <dbReference type="SAM" id="Coils"/>
    </source>
</evidence>
<dbReference type="PROSITE" id="PS50913">
    <property type="entry name" value="GRIP"/>
    <property type="match status" value="1"/>
</dbReference>
<feature type="domain" description="GRIP" evidence="3">
    <location>
        <begin position="108"/>
        <end position="159"/>
    </location>
</feature>
<organism evidence="4 5">
    <name type="scientific">Schistosoma margrebowiei</name>
    <dbReference type="NCBI Taxonomy" id="48269"/>
    <lineage>
        <taxon>Eukaryota</taxon>
        <taxon>Metazoa</taxon>
        <taxon>Spiralia</taxon>
        <taxon>Lophotrochozoa</taxon>
        <taxon>Platyhelminthes</taxon>
        <taxon>Trematoda</taxon>
        <taxon>Digenea</taxon>
        <taxon>Strigeidida</taxon>
        <taxon>Schistosomatoidea</taxon>
        <taxon>Schistosomatidae</taxon>
        <taxon>Schistosoma</taxon>
    </lineage>
</organism>
<dbReference type="Pfam" id="PF16704">
    <property type="entry name" value="Rab_bind"/>
    <property type="match status" value="1"/>
</dbReference>
<dbReference type="InterPro" id="IPR032023">
    <property type="entry name" value="GCC2_Rab_bind"/>
</dbReference>
<keyword evidence="5" id="KW-1185">Reference proteome</keyword>
<name>A0A3P8E1R0_9TREM</name>
<evidence type="ECO:0000313" key="4">
    <source>
        <dbReference type="EMBL" id="VDP40328.1"/>
    </source>
</evidence>
<proteinExistence type="predicted"/>
<dbReference type="AlphaFoldDB" id="A0A3P8E1R0"/>
<gene>
    <name evidence="4" type="ORF">SMRZ_LOCUS21662</name>
</gene>
<keyword evidence="1" id="KW-0175">Coiled coil</keyword>
<sequence length="189" mass="21730">MEQLLNHPNQYSPSENMSSQHSVKSFQEVRNVQPNQLAGLQSALTNQQRRVEYLSELLSESETNVTRLFEQNKVLKEEIRRLENNSNPTLKVQCTENQDILESNNSLHSNTSVLVEHLKDILLKVITLPKQSSERNHLMRALATFLSLKSDEFKLLEEGLNHSVICSTPNQQQNLSSNWSSYISAVWRQ</sequence>
<evidence type="ECO:0000259" key="3">
    <source>
        <dbReference type="PROSITE" id="PS50913"/>
    </source>
</evidence>
<protein>
    <recommendedName>
        <fullName evidence="3">GRIP domain-containing protein</fullName>
    </recommendedName>
</protein>
<evidence type="ECO:0000256" key="2">
    <source>
        <dbReference type="SAM" id="MobiDB-lite"/>
    </source>
</evidence>
<reference evidence="4 5" key="1">
    <citation type="submission" date="2018-11" db="EMBL/GenBank/DDBJ databases">
        <authorList>
            <consortium name="Pathogen Informatics"/>
        </authorList>
    </citation>
    <scope>NUCLEOTIDE SEQUENCE [LARGE SCALE GENOMIC DNA]</scope>
    <source>
        <strain evidence="4 5">Zambia</strain>
    </source>
</reference>
<feature type="region of interest" description="Disordered" evidence="2">
    <location>
        <begin position="1"/>
        <end position="24"/>
    </location>
</feature>
<dbReference type="InterPro" id="IPR000237">
    <property type="entry name" value="GRIP_dom"/>
</dbReference>
<evidence type="ECO:0000313" key="5">
    <source>
        <dbReference type="Proteomes" id="UP000277204"/>
    </source>
</evidence>
<dbReference type="Proteomes" id="UP000277204">
    <property type="component" value="Unassembled WGS sequence"/>
</dbReference>
<dbReference type="EMBL" id="UZAI01018803">
    <property type="protein sequence ID" value="VDP40328.1"/>
    <property type="molecule type" value="Genomic_DNA"/>
</dbReference>
<accession>A0A3P8E1R0</accession>